<dbReference type="Pfam" id="PF13472">
    <property type="entry name" value="Lipase_GDSL_2"/>
    <property type="match status" value="1"/>
</dbReference>
<dbReference type="Gene3D" id="3.40.50.1110">
    <property type="entry name" value="SGNH hydrolase"/>
    <property type="match status" value="1"/>
</dbReference>
<accession>A0A1G9LFS2</accession>
<protein>
    <submittedName>
        <fullName evidence="2">Lysophospholipase L1</fullName>
    </submittedName>
</protein>
<dbReference type="EMBL" id="FNFO01000007">
    <property type="protein sequence ID" value="SDL60375.1"/>
    <property type="molecule type" value="Genomic_DNA"/>
</dbReference>
<dbReference type="Proteomes" id="UP000198510">
    <property type="component" value="Unassembled WGS sequence"/>
</dbReference>
<dbReference type="AlphaFoldDB" id="A0A1G9LFS2"/>
<dbReference type="PANTHER" id="PTHR30383">
    <property type="entry name" value="THIOESTERASE 1/PROTEASE 1/LYSOPHOSPHOLIPASE L1"/>
    <property type="match status" value="1"/>
</dbReference>
<dbReference type="RefSeq" id="WP_089684236.1">
    <property type="nucleotide sequence ID" value="NZ_FNFO01000007.1"/>
</dbReference>
<evidence type="ECO:0000313" key="3">
    <source>
        <dbReference type="Proteomes" id="UP000198510"/>
    </source>
</evidence>
<evidence type="ECO:0000313" key="2">
    <source>
        <dbReference type="EMBL" id="SDL60375.1"/>
    </source>
</evidence>
<dbReference type="SUPFAM" id="SSF52266">
    <property type="entry name" value="SGNH hydrolase"/>
    <property type="match status" value="1"/>
</dbReference>
<dbReference type="InterPro" id="IPR013830">
    <property type="entry name" value="SGNH_hydro"/>
</dbReference>
<dbReference type="GO" id="GO:0004622">
    <property type="term" value="F:phosphatidylcholine lysophospholipase activity"/>
    <property type="evidence" value="ECO:0007669"/>
    <property type="project" value="TreeGrafter"/>
</dbReference>
<name>A0A1G9LFS2_9BACT</name>
<organism evidence="2 3">
    <name type="scientific">Catalinimonas alkaloidigena</name>
    <dbReference type="NCBI Taxonomy" id="1075417"/>
    <lineage>
        <taxon>Bacteria</taxon>
        <taxon>Pseudomonadati</taxon>
        <taxon>Bacteroidota</taxon>
        <taxon>Cytophagia</taxon>
        <taxon>Cytophagales</taxon>
        <taxon>Catalimonadaceae</taxon>
        <taxon>Catalinimonas</taxon>
    </lineage>
</organism>
<evidence type="ECO:0000259" key="1">
    <source>
        <dbReference type="Pfam" id="PF13472"/>
    </source>
</evidence>
<sequence length="234" mass="26604">MQKIILWSSLALNLCALLAVVVLSARFSLWDKFIYYGRSLPRQPVWQEEVRKHQAYAQLHRQPVRIVMVGNSLVHGGEWAELLQRSDVVNRGISGDVTRGILDRLEPVLALKPRYVCIMAGINDLSARRSVADVFAIYRQIIETCRAEGINPILMSTLYTRMPDYLNQEVAALNQALQRYAQQENIAYLDLNPILAPEGRLQLAYTYDGVHLTAEGYLRWAEALRTLLQTLAPL</sequence>
<dbReference type="PANTHER" id="PTHR30383:SF5">
    <property type="entry name" value="SGNH HYDROLASE-TYPE ESTERASE DOMAIN-CONTAINING PROTEIN"/>
    <property type="match status" value="1"/>
</dbReference>
<reference evidence="2 3" key="1">
    <citation type="submission" date="2016-10" db="EMBL/GenBank/DDBJ databases">
        <authorList>
            <person name="de Groot N.N."/>
        </authorList>
    </citation>
    <scope>NUCLEOTIDE SEQUENCE [LARGE SCALE GENOMIC DNA]</scope>
    <source>
        <strain evidence="2 3">DSM 25186</strain>
    </source>
</reference>
<proteinExistence type="predicted"/>
<keyword evidence="3" id="KW-1185">Reference proteome</keyword>
<dbReference type="OrthoDB" id="9790057at2"/>
<dbReference type="InterPro" id="IPR051532">
    <property type="entry name" value="Ester_Hydrolysis_Enzymes"/>
</dbReference>
<dbReference type="STRING" id="1075417.SAMN05421823_10725"/>
<gene>
    <name evidence="2" type="ORF">SAMN05421823_10725</name>
</gene>
<feature type="domain" description="SGNH hydrolase-type esterase" evidence="1">
    <location>
        <begin position="77"/>
        <end position="217"/>
    </location>
</feature>
<dbReference type="InterPro" id="IPR036514">
    <property type="entry name" value="SGNH_hydro_sf"/>
</dbReference>